<dbReference type="EMBL" id="BOMN01000102">
    <property type="protein sequence ID" value="GIE24144.1"/>
    <property type="molecule type" value="Genomic_DNA"/>
</dbReference>
<dbReference type="PANTHER" id="PTHR24421:SF61">
    <property type="entry name" value="OXYGEN SENSOR HISTIDINE KINASE NREB"/>
    <property type="match status" value="1"/>
</dbReference>
<dbReference type="Gene3D" id="3.30.565.10">
    <property type="entry name" value="Histidine kinase-like ATPase, C-terminal domain"/>
    <property type="match status" value="1"/>
</dbReference>
<accession>A0ABQ4A0A2</accession>
<dbReference type="PANTHER" id="PTHR24421">
    <property type="entry name" value="NITRATE/NITRITE SENSOR PROTEIN NARX-RELATED"/>
    <property type="match status" value="1"/>
</dbReference>
<feature type="region of interest" description="Disordered" evidence="4">
    <location>
        <begin position="353"/>
        <end position="375"/>
    </location>
</feature>
<dbReference type="InterPro" id="IPR050482">
    <property type="entry name" value="Sensor_HK_TwoCompSys"/>
</dbReference>
<protein>
    <recommendedName>
        <fullName evidence="6">Histidine kinase/HSP90-like ATPase domain-containing protein</fullName>
    </recommendedName>
</protein>
<evidence type="ECO:0000256" key="1">
    <source>
        <dbReference type="ARBA" id="ARBA00022679"/>
    </source>
</evidence>
<keyword evidence="2" id="KW-0418">Kinase</keyword>
<name>A0ABQ4A0A2_9ACTN</name>
<feature type="transmembrane region" description="Helical" evidence="5">
    <location>
        <begin position="40"/>
        <end position="62"/>
    </location>
</feature>
<evidence type="ECO:0000256" key="2">
    <source>
        <dbReference type="ARBA" id="ARBA00022777"/>
    </source>
</evidence>
<reference evidence="7 8" key="1">
    <citation type="submission" date="2021-01" db="EMBL/GenBank/DDBJ databases">
        <title>Whole genome shotgun sequence of Actinoplanes humidus NBRC 14915.</title>
        <authorList>
            <person name="Komaki H."/>
            <person name="Tamura T."/>
        </authorList>
    </citation>
    <scope>NUCLEOTIDE SEQUENCE [LARGE SCALE GENOMIC DNA]</scope>
    <source>
        <strain evidence="7 8">NBRC 14915</strain>
    </source>
</reference>
<dbReference type="CDD" id="cd16917">
    <property type="entry name" value="HATPase_UhpB-NarQ-NarX-like"/>
    <property type="match status" value="1"/>
</dbReference>
<keyword evidence="8" id="KW-1185">Reference proteome</keyword>
<dbReference type="SUPFAM" id="SSF55874">
    <property type="entry name" value="ATPase domain of HSP90 chaperone/DNA topoisomerase II/histidine kinase"/>
    <property type="match status" value="1"/>
</dbReference>
<keyword evidence="5" id="KW-0812">Transmembrane</keyword>
<evidence type="ECO:0000313" key="8">
    <source>
        <dbReference type="Proteomes" id="UP000603200"/>
    </source>
</evidence>
<keyword evidence="5" id="KW-0472">Membrane</keyword>
<dbReference type="Pfam" id="PF02518">
    <property type="entry name" value="HATPase_c"/>
    <property type="match status" value="1"/>
</dbReference>
<feature type="domain" description="Histidine kinase/HSP90-like ATPase" evidence="6">
    <location>
        <begin position="281"/>
        <end position="374"/>
    </location>
</feature>
<evidence type="ECO:0000256" key="3">
    <source>
        <dbReference type="ARBA" id="ARBA00023012"/>
    </source>
</evidence>
<evidence type="ECO:0000313" key="7">
    <source>
        <dbReference type="EMBL" id="GIE24144.1"/>
    </source>
</evidence>
<feature type="transmembrane region" description="Helical" evidence="5">
    <location>
        <begin position="143"/>
        <end position="165"/>
    </location>
</feature>
<keyword evidence="3" id="KW-0902">Two-component regulatory system</keyword>
<sequence>MLAPAILALTALAYSDTTRWLTVLAGAVAGAAAAASRWRIPLAAGLTVVGATTMLIAYAATTGHPEKLATQRQAIPAALLLIVIAAAATATVGTTATVLAPRGALPAILGPVTGVLAGAAAQTVSVTYLHDGLPTSSYLNPVLHLNTSAVLLLVGGSALGGLGLAQQFAARRAERRHAEQIRREAADAERDRLARPIHDGVLQVLALVQRHGSELGGSGAQLAELAGAQEIALRNLLTGRTAQPRTADADLGSALSVLASASIEVAAPAGPVMLPAVTVTELTAAVHAALDNVRRHAGAGTHVWILLEDEGNGVRVSVRDNGAGFAPDRLTEAAENGRLGVAQSMRGRITDLGGDTTIHSRPGEGTEVEFWVPRR</sequence>
<dbReference type="Proteomes" id="UP000603200">
    <property type="component" value="Unassembled WGS sequence"/>
</dbReference>
<keyword evidence="5" id="KW-1133">Transmembrane helix</keyword>
<evidence type="ECO:0000256" key="5">
    <source>
        <dbReference type="SAM" id="Phobius"/>
    </source>
</evidence>
<organism evidence="7 8">
    <name type="scientific">Winogradskya humida</name>
    <dbReference type="NCBI Taxonomy" id="113566"/>
    <lineage>
        <taxon>Bacteria</taxon>
        <taxon>Bacillati</taxon>
        <taxon>Actinomycetota</taxon>
        <taxon>Actinomycetes</taxon>
        <taxon>Micromonosporales</taxon>
        <taxon>Micromonosporaceae</taxon>
        <taxon>Winogradskya</taxon>
    </lineage>
</organism>
<evidence type="ECO:0000259" key="6">
    <source>
        <dbReference type="Pfam" id="PF02518"/>
    </source>
</evidence>
<dbReference type="InterPro" id="IPR036890">
    <property type="entry name" value="HATPase_C_sf"/>
</dbReference>
<gene>
    <name evidence="7" type="ORF">Ahu01nite_072460</name>
</gene>
<comment type="caution">
    <text evidence="7">The sequence shown here is derived from an EMBL/GenBank/DDBJ whole genome shotgun (WGS) entry which is preliminary data.</text>
</comment>
<evidence type="ECO:0000256" key="4">
    <source>
        <dbReference type="SAM" id="MobiDB-lite"/>
    </source>
</evidence>
<dbReference type="InterPro" id="IPR003594">
    <property type="entry name" value="HATPase_dom"/>
</dbReference>
<feature type="transmembrane region" description="Helical" evidence="5">
    <location>
        <begin position="74"/>
        <end position="100"/>
    </location>
</feature>
<proteinExistence type="predicted"/>
<keyword evidence="1" id="KW-0808">Transferase</keyword>